<dbReference type="OrthoDB" id="426718at2759"/>
<dbReference type="Proteomes" id="UP000277580">
    <property type="component" value="Unassembled WGS sequence"/>
</dbReference>
<dbReference type="AlphaFoldDB" id="A0A3N4KK21"/>
<evidence type="ECO:0000313" key="2">
    <source>
        <dbReference type="Proteomes" id="UP000277580"/>
    </source>
</evidence>
<dbReference type="InterPro" id="IPR021838">
    <property type="entry name" value="DUF3431"/>
</dbReference>
<name>A0A3N4KK21_9PEZI</name>
<dbReference type="Pfam" id="PF11913">
    <property type="entry name" value="DUF3431"/>
    <property type="match status" value="1"/>
</dbReference>
<dbReference type="EMBL" id="ML119160">
    <property type="protein sequence ID" value="RPB08661.1"/>
    <property type="molecule type" value="Genomic_DNA"/>
</dbReference>
<proteinExistence type="predicted"/>
<evidence type="ECO:0000313" key="1">
    <source>
        <dbReference type="EMBL" id="RPB08661.1"/>
    </source>
</evidence>
<protein>
    <submittedName>
        <fullName evidence="1">Uncharacterized protein</fullName>
    </submittedName>
</protein>
<organism evidence="1 2">
    <name type="scientific">Morchella conica CCBAS932</name>
    <dbReference type="NCBI Taxonomy" id="1392247"/>
    <lineage>
        <taxon>Eukaryota</taxon>
        <taxon>Fungi</taxon>
        <taxon>Dikarya</taxon>
        <taxon>Ascomycota</taxon>
        <taxon>Pezizomycotina</taxon>
        <taxon>Pezizomycetes</taxon>
        <taxon>Pezizales</taxon>
        <taxon>Morchellaceae</taxon>
        <taxon>Morchella</taxon>
    </lineage>
</organism>
<dbReference type="InParanoid" id="A0A3N4KK21"/>
<reference evidence="1 2" key="1">
    <citation type="journal article" date="2018" name="Nat. Ecol. Evol.">
        <title>Pezizomycetes genomes reveal the molecular basis of ectomycorrhizal truffle lifestyle.</title>
        <authorList>
            <person name="Murat C."/>
            <person name="Payen T."/>
            <person name="Noel B."/>
            <person name="Kuo A."/>
            <person name="Morin E."/>
            <person name="Chen J."/>
            <person name="Kohler A."/>
            <person name="Krizsan K."/>
            <person name="Balestrini R."/>
            <person name="Da Silva C."/>
            <person name="Montanini B."/>
            <person name="Hainaut M."/>
            <person name="Levati E."/>
            <person name="Barry K.W."/>
            <person name="Belfiori B."/>
            <person name="Cichocki N."/>
            <person name="Clum A."/>
            <person name="Dockter R.B."/>
            <person name="Fauchery L."/>
            <person name="Guy J."/>
            <person name="Iotti M."/>
            <person name="Le Tacon F."/>
            <person name="Lindquist E.A."/>
            <person name="Lipzen A."/>
            <person name="Malagnac F."/>
            <person name="Mello A."/>
            <person name="Molinier V."/>
            <person name="Miyauchi S."/>
            <person name="Poulain J."/>
            <person name="Riccioni C."/>
            <person name="Rubini A."/>
            <person name="Sitrit Y."/>
            <person name="Splivallo R."/>
            <person name="Traeger S."/>
            <person name="Wang M."/>
            <person name="Zifcakova L."/>
            <person name="Wipf D."/>
            <person name="Zambonelli A."/>
            <person name="Paolocci F."/>
            <person name="Nowrousian M."/>
            <person name="Ottonello S."/>
            <person name="Baldrian P."/>
            <person name="Spatafora J.W."/>
            <person name="Henrissat B."/>
            <person name="Nagy L.G."/>
            <person name="Aury J.M."/>
            <person name="Wincker P."/>
            <person name="Grigoriev I.V."/>
            <person name="Bonfante P."/>
            <person name="Martin F.M."/>
        </authorList>
    </citation>
    <scope>NUCLEOTIDE SEQUENCE [LARGE SCALE GENOMIC DNA]</scope>
    <source>
        <strain evidence="1 2">CCBAS932</strain>
    </source>
</reference>
<sequence length="225" mass="25897">MAKLQKENTEWVHELAYWEPVIYKVDDPTARLQPPKNKGNEAMVYLSYIIDFYDNLPLVSAFVHSHKDGYPKAWHTDAKGYSNVVSLQKLRLDTVLQRGYVNLRCNWIPGCPDEIQPFRNTDADRTAEHDYSIAWKAMFGNSSTSPPVPETVGAACCAQFAVSRDRILARTKAEYEQYRNWILTTPLDNATSGRIMEYMWHIIFGESNVFCPGYNQCYCDVYGRC</sequence>
<gene>
    <name evidence="1" type="ORF">P167DRAFT_555245</name>
</gene>
<accession>A0A3N4KK21</accession>
<dbReference type="STRING" id="1392247.A0A3N4KK21"/>
<dbReference type="PANTHER" id="PTHR37490:SF2">
    <property type="match status" value="1"/>
</dbReference>
<dbReference type="PANTHER" id="PTHR37490">
    <property type="entry name" value="EXPRESSED PROTEIN"/>
    <property type="match status" value="1"/>
</dbReference>
<keyword evidence="2" id="KW-1185">Reference proteome</keyword>